<proteinExistence type="predicted"/>
<dbReference type="EMBL" id="JANPWB010000006">
    <property type="protein sequence ID" value="KAJ1176034.1"/>
    <property type="molecule type" value="Genomic_DNA"/>
</dbReference>
<accession>A0AAV7TJC2</accession>
<dbReference type="Proteomes" id="UP001066276">
    <property type="component" value="Chromosome 3_2"/>
</dbReference>
<evidence type="ECO:0000313" key="2">
    <source>
        <dbReference type="Proteomes" id="UP001066276"/>
    </source>
</evidence>
<comment type="caution">
    <text evidence="1">The sequence shown here is derived from an EMBL/GenBank/DDBJ whole genome shotgun (WGS) entry which is preliminary data.</text>
</comment>
<keyword evidence="2" id="KW-1185">Reference proteome</keyword>
<name>A0AAV7TJC2_PLEWA</name>
<evidence type="ECO:0000313" key="1">
    <source>
        <dbReference type="EMBL" id="KAJ1176034.1"/>
    </source>
</evidence>
<organism evidence="1 2">
    <name type="scientific">Pleurodeles waltl</name>
    <name type="common">Iberian ribbed newt</name>
    <dbReference type="NCBI Taxonomy" id="8319"/>
    <lineage>
        <taxon>Eukaryota</taxon>
        <taxon>Metazoa</taxon>
        <taxon>Chordata</taxon>
        <taxon>Craniata</taxon>
        <taxon>Vertebrata</taxon>
        <taxon>Euteleostomi</taxon>
        <taxon>Amphibia</taxon>
        <taxon>Batrachia</taxon>
        <taxon>Caudata</taxon>
        <taxon>Salamandroidea</taxon>
        <taxon>Salamandridae</taxon>
        <taxon>Pleurodelinae</taxon>
        <taxon>Pleurodeles</taxon>
    </lineage>
</organism>
<sequence length="150" mass="15763">MGPVRFRACGGSQSAKGVLCLDLLRVHTESVRWTDASPLRALRQGLTVFLRPLAPALTGSRTRSGSPAISAGSSSHRYWFQVYTAVLGLRAPSVSPAAAEIAAAAILISIFSPRAPDALVQRRLRGGSSAKEMVVSDARSLPGKIPVGNN</sequence>
<gene>
    <name evidence="1" type="ORF">NDU88_001318</name>
</gene>
<dbReference type="AlphaFoldDB" id="A0AAV7TJC2"/>
<protein>
    <submittedName>
        <fullName evidence="1">Uncharacterized protein</fullName>
    </submittedName>
</protein>
<reference evidence="1" key="1">
    <citation type="journal article" date="2022" name="bioRxiv">
        <title>Sequencing and chromosome-scale assembly of the giantPleurodeles waltlgenome.</title>
        <authorList>
            <person name="Brown T."/>
            <person name="Elewa A."/>
            <person name="Iarovenko S."/>
            <person name="Subramanian E."/>
            <person name="Araus A.J."/>
            <person name="Petzold A."/>
            <person name="Susuki M."/>
            <person name="Suzuki K.-i.T."/>
            <person name="Hayashi T."/>
            <person name="Toyoda A."/>
            <person name="Oliveira C."/>
            <person name="Osipova E."/>
            <person name="Leigh N.D."/>
            <person name="Simon A."/>
            <person name="Yun M.H."/>
        </authorList>
    </citation>
    <scope>NUCLEOTIDE SEQUENCE</scope>
    <source>
        <strain evidence="1">20211129_DDA</strain>
        <tissue evidence="1">Liver</tissue>
    </source>
</reference>